<reference evidence="2 3" key="1">
    <citation type="submission" date="2009-02" db="EMBL/GenBank/DDBJ databases">
        <authorList>
            <consortium name="The Broad Institute Genome Sequencing Platform"/>
            <person name="Feldgarden M."/>
            <person name="Young S.K."/>
            <person name="Kodira C.D."/>
            <person name="Zeng Q."/>
            <person name="Koehrsen M."/>
            <person name="Alvarado L."/>
            <person name="Berlin A."/>
            <person name="Borenstein D."/>
            <person name="Chen Z."/>
            <person name="Engels R."/>
            <person name="Freedman E."/>
            <person name="Gellesch M."/>
            <person name="Goldberg J."/>
            <person name="Griggs A."/>
            <person name="Gujja S."/>
            <person name="Heiman D."/>
            <person name="Hepburn T."/>
            <person name="Howarth C."/>
            <person name="Jen D."/>
            <person name="Larson L."/>
            <person name="Lewis B."/>
            <person name="Mehta T."/>
            <person name="Park D."/>
            <person name="Pearson M."/>
            <person name="Roberts A."/>
            <person name="Saif S."/>
            <person name="Shea T."/>
            <person name="Shenoy N."/>
            <person name="Sisk P."/>
            <person name="Stolte C."/>
            <person name="Sykes S."/>
            <person name="Walk T."/>
            <person name="White J."/>
            <person name="Yandava C."/>
            <person name="Gilmore M."/>
            <person name="Manson J."/>
            <person name="Palmer K."/>
            <person name="Carniol K."/>
            <person name="Lander E."/>
            <person name="Nusbaum C."/>
            <person name="Galagan J."/>
            <person name="Birren B."/>
        </authorList>
    </citation>
    <scope>NUCLEOTIDE SEQUENCE [LARGE SCALE GENOMIC DNA]</scope>
    <source>
        <strain evidence="2 3">EC20</strain>
    </source>
</reference>
<dbReference type="RefSeq" id="WP_015509563.1">
    <property type="nucleotide sequence ID" value="NC_020995.1"/>
</dbReference>
<sequence>MKKVILGTTFIASLLLAGGVNAFAVTDIPDPMTIPIELEYANNATFEFNEISLTAPVISESIFEGPVEGTISVVGTLTNLTASEASVKFVVNAPDDFNEIVVDATNLEPLTAAPVDTASIPEGTEITFTIDQTFAKEFAKLEEDDEKPVITIIAQDDADPGETPSL</sequence>
<dbReference type="Proteomes" id="UP000012675">
    <property type="component" value="Chromosome"/>
</dbReference>
<accession>C9A7L4</accession>
<dbReference type="KEGG" id="ecas:ECBG_00744"/>
<feature type="signal peptide" evidence="1">
    <location>
        <begin position="1"/>
        <end position="22"/>
    </location>
</feature>
<evidence type="ECO:0000313" key="3">
    <source>
        <dbReference type="Proteomes" id="UP000012675"/>
    </source>
</evidence>
<gene>
    <name evidence="2" type="ORF">ECBG_00744</name>
</gene>
<dbReference type="GeneID" id="15141958"/>
<keyword evidence="1" id="KW-0732">Signal</keyword>
<dbReference type="AlphaFoldDB" id="C9A7L4"/>
<evidence type="ECO:0000313" key="2">
    <source>
        <dbReference type="EMBL" id="EEV38475.1"/>
    </source>
</evidence>
<feature type="chain" id="PRO_5038389528" evidence="1">
    <location>
        <begin position="23"/>
        <end position="166"/>
    </location>
</feature>
<dbReference type="HOGENOM" id="CLU_1600141_0_0_9"/>
<evidence type="ECO:0000256" key="1">
    <source>
        <dbReference type="SAM" id="SignalP"/>
    </source>
</evidence>
<keyword evidence="3" id="KW-1185">Reference proteome</keyword>
<proteinExistence type="predicted"/>
<name>C9A7L4_ENTCA</name>
<reference evidence="2 3" key="2">
    <citation type="submission" date="2013-03" db="EMBL/GenBank/DDBJ databases">
        <title>The Genome Sequence of Enterococcus casseliflavus EC20 (899205).</title>
        <authorList>
            <consortium name="The Broad Institute Genomics Platform"/>
            <consortium name="The Broad Institute Genome Sequencing Center for Infectious Disease"/>
            <person name="Russ C."/>
            <person name="Feldgarden M."/>
            <person name="Gilmore M."/>
            <person name="Manson J."/>
            <person name="Palmer K."/>
            <person name="Carniol K."/>
            <person name="Walker B."/>
            <person name="Young S.K."/>
            <person name="Zeng Q."/>
            <person name="Gargeya S."/>
            <person name="Fitzgerald M."/>
            <person name="Haas B."/>
            <person name="Abouelleil A."/>
            <person name="Allen A.W."/>
            <person name="Alvarado L."/>
            <person name="Arachchi H.M."/>
            <person name="Berlin A.M."/>
            <person name="Chapman S.B."/>
            <person name="Gainer-Dewar J."/>
            <person name="Goldberg J."/>
            <person name="Griggs A."/>
            <person name="Gujja S."/>
            <person name="Hansen M."/>
            <person name="Howarth C."/>
            <person name="Imamovic A."/>
            <person name="Ireland A."/>
            <person name="Larimer J."/>
            <person name="McCowan C."/>
            <person name="Murphy C."/>
            <person name="Pearson M."/>
            <person name="Poon T.W."/>
            <person name="Priest M."/>
            <person name="Roberts A."/>
            <person name="Saif S."/>
            <person name="Shea T."/>
            <person name="Sisk P."/>
            <person name="Sykes S."/>
            <person name="Wortman J."/>
            <person name="Nusbaum C."/>
            <person name="Birren B."/>
        </authorList>
    </citation>
    <scope>NUCLEOTIDE SEQUENCE [LARGE SCALE GENOMIC DNA]</scope>
    <source>
        <strain evidence="2 3">EC20</strain>
    </source>
</reference>
<protein>
    <submittedName>
        <fullName evidence="2">Uncharacterized protein</fullName>
    </submittedName>
</protein>
<dbReference type="EMBL" id="CP004856">
    <property type="protein sequence ID" value="EEV38475.1"/>
    <property type="molecule type" value="Genomic_DNA"/>
</dbReference>
<organism evidence="2 3">
    <name type="scientific">Enterococcus casseliflavus EC20</name>
    <dbReference type="NCBI Taxonomy" id="565655"/>
    <lineage>
        <taxon>Bacteria</taxon>
        <taxon>Bacillati</taxon>
        <taxon>Bacillota</taxon>
        <taxon>Bacilli</taxon>
        <taxon>Lactobacillales</taxon>
        <taxon>Enterococcaceae</taxon>
        <taxon>Enterococcus</taxon>
    </lineage>
</organism>